<comment type="caution">
    <text evidence="5">The sequence shown here is derived from an EMBL/GenBank/DDBJ whole genome shotgun (WGS) entry which is preliminary data.</text>
</comment>
<dbReference type="AlphaFoldDB" id="A0AAN5DBK7"/>
<keyword evidence="6" id="KW-1185">Reference proteome</keyword>
<evidence type="ECO:0000313" key="5">
    <source>
        <dbReference type="EMBL" id="GMR59170.1"/>
    </source>
</evidence>
<name>A0AAN5DBK7_9BILA</name>
<feature type="region of interest" description="Disordered" evidence="4">
    <location>
        <begin position="445"/>
        <end position="599"/>
    </location>
</feature>
<dbReference type="SMART" id="SM00320">
    <property type="entry name" value="WD40"/>
    <property type="match status" value="4"/>
</dbReference>
<dbReference type="GO" id="GO:0045717">
    <property type="term" value="P:negative regulation of fatty acid biosynthetic process"/>
    <property type="evidence" value="ECO:0007669"/>
    <property type="project" value="TreeGrafter"/>
</dbReference>
<protein>
    <recommendedName>
        <fullName evidence="7">WD40 domain-containing protein</fullName>
    </recommendedName>
</protein>
<feature type="compositionally biased region" description="Basic and acidic residues" evidence="4">
    <location>
        <begin position="565"/>
        <end position="576"/>
    </location>
</feature>
<evidence type="ECO:0000256" key="2">
    <source>
        <dbReference type="ARBA" id="ARBA00022737"/>
    </source>
</evidence>
<gene>
    <name evidence="5" type="ORF">PMAYCL1PPCAC_29365</name>
</gene>
<dbReference type="Pfam" id="PF00400">
    <property type="entry name" value="WD40"/>
    <property type="match status" value="2"/>
</dbReference>
<dbReference type="PANTHER" id="PTHR15574:SF43">
    <property type="entry name" value="DDB1- AND CUL4-ASSOCIATED FACTOR 5"/>
    <property type="match status" value="1"/>
</dbReference>
<evidence type="ECO:0008006" key="7">
    <source>
        <dbReference type="Google" id="ProtNLM"/>
    </source>
</evidence>
<dbReference type="InterPro" id="IPR001680">
    <property type="entry name" value="WD40_rpt"/>
</dbReference>
<sequence length="599" mass="67241">MSHGIPTYLLNRSLGLGTSTRESVLVSKPTAATQSPRYLGFNIENFDECRVYQKDVIGHYGCVNAIEFSPNEELVASGGDDRRIVIWATDELLYSREPKMRGKMGRKHFSNIFALAFDLDSKVVYSAGNDKFFVASDVATGEQIYGMQGNHAAHDISVNMRSGEVLVTRCGGRDALYFYDPRTNGPTATISVPSTLLRSQLFSAQFNPDPSNHLIGVCGEYFGVRFMDRRKLTQPLFSQDDREESAMYGGWNKNGTKFAHLASGKAPILYDFKECAIYEMSSKRGVLEYMNMHTIKSIEWIDDDWLVTGSDDFNIYGWCTRNLVSQPQPRGTSFVSDTRFTFVGKKSSDTVPKACLVGHRSIVNHVRFSSRYQFLVSCGVEKIIKVWSTHPFPNAFEKPRLRKRGTTETEGEDTGNGNGGRRRKKKTDESRRMLRYFDSIIGINEGRVESDEDSEEDSLSSISDGESSSGVTSGEQRGVNRLVEDTNSTDGVERVPEVRVIIHGDRALVMGGEEEEEEEEEEEGRRRMVNVFGSDSSDDQSDVTMGSHDSDTDEEVEEPNEDEESPQRRAYIRETVSELGMIFPRRRPPSSSSSSDSRE</sequence>
<reference evidence="6" key="1">
    <citation type="submission" date="2022-10" db="EMBL/GenBank/DDBJ databases">
        <title>Genome assembly of Pristionchus species.</title>
        <authorList>
            <person name="Yoshida K."/>
            <person name="Sommer R.J."/>
        </authorList>
    </citation>
    <scope>NUCLEOTIDE SEQUENCE [LARGE SCALE GENOMIC DNA]</scope>
    <source>
        <strain evidence="6">RS5460</strain>
    </source>
</reference>
<feature type="compositionally biased region" description="Acidic residues" evidence="4">
    <location>
        <begin position="512"/>
        <end position="522"/>
    </location>
</feature>
<feature type="region of interest" description="Disordered" evidence="4">
    <location>
        <begin position="397"/>
        <end position="428"/>
    </location>
</feature>
<accession>A0AAN5DBK7</accession>
<evidence type="ECO:0000256" key="4">
    <source>
        <dbReference type="SAM" id="MobiDB-lite"/>
    </source>
</evidence>
<proteinExistence type="predicted"/>
<dbReference type="PROSITE" id="PS50082">
    <property type="entry name" value="WD_REPEATS_2"/>
    <property type="match status" value="2"/>
</dbReference>
<evidence type="ECO:0000256" key="3">
    <source>
        <dbReference type="PROSITE-ProRule" id="PRU00221"/>
    </source>
</evidence>
<keyword evidence="1 3" id="KW-0853">WD repeat</keyword>
<dbReference type="PROSITE" id="PS50294">
    <property type="entry name" value="WD_REPEATS_REGION"/>
    <property type="match status" value="2"/>
</dbReference>
<organism evidence="5 6">
    <name type="scientific">Pristionchus mayeri</name>
    <dbReference type="NCBI Taxonomy" id="1317129"/>
    <lineage>
        <taxon>Eukaryota</taxon>
        <taxon>Metazoa</taxon>
        <taxon>Ecdysozoa</taxon>
        <taxon>Nematoda</taxon>
        <taxon>Chromadorea</taxon>
        <taxon>Rhabditida</taxon>
        <taxon>Rhabditina</taxon>
        <taxon>Diplogasteromorpha</taxon>
        <taxon>Diplogasteroidea</taxon>
        <taxon>Neodiplogasteridae</taxon>
        <taxon>Pristionchus</taxon>
    </lineage>
</organism>
<feature type="repeat" description="WD" evidence="3">
    <location>
        <begin position="56"/>
        <end position="87"/>
    </location>
</feature>
<feature type="compositionally biased region" description="Low complexity" evidence="4">
    <location>
        <begin position="459"/>
        <end position="475"/>
    </location>
</feature>
<dbReference type="EMBL" id="BTRK01000006">
    <property type="protein sequence ID" value="GMR59170.1"/>
    <property type="molecule type" value="Genomic_DNA"/>
</dbReference>
<dbReference type="GO" id="GO:0005737">
    <property type="term" value="C:cytoplasm"/>
    <property type="evidence" value="ECO:0007669"/>
    <property type="project" value="TreeGrafter"/>
</dbReference>
<dbReference type="PANTHER" id="PTHR15574">
    <property type="entry name" value="WD REPEAT DOMAIN-CONTAINING FAMILY"/>
    <property type="match status" value="1"/>
</dbReference>
<dbReference type="Gene3D" id="2.130.10.10">
    <property type="entry name" value="YVTN repeat-like/Quinoprotein amine dehydrogenase"/>
    <property type="match status" value="2"/>
</dbReference>
<dbReference type="InterPro" id="IPR036322">
    <property type="entry name" value="WD40_repeat_dom_sf"/>
</dbReference>
<evidence type="ECO:0000256" key="1">
    <source>
        <dbReference type="ARBA" id="ARBA00022574"/>
    </source>
</evidence>
<evidence type="ECO:0000313" key="6">
    <source>
        <dbReference type="Proteomes" id="UP001328107"/>
    </source>
</evidence>
<dbReference type="GO" id="GO:0080008">
    <property type="term" value="C:Cul4-RING E3 ubiquitin ligase complex"/>
    <property type="evidence" value="ECO:0007669"/>
    <property type="project" value="TreeGrafter"/>
</dbReference>
<dbReference type="Proteomes" id="UP001328107">
    <property type="component" value="Unassembled WGS sequence"/>
</dbReference>
<feature type="compositionally biased region" description="Basic and acidic residues" evidence="4">
    <location>
        <begin position="491"/>
        <end position="506"/>
    </location>
</feature>
<dbReference type="SUPFAM" id="SSF50978">
    <property type="entry name" value="WD40 repeat-like"/>
    <property type="match status" value="1"/>
</dbReference>
<feature type="compositionally biased region" description="Low complexity" evidence="4">
    <location>
        <begin position="589"/>
        <end position="599"/>
    </location>
</feature>
<feature type="repeat" description="WD" evidence="3">
    <location>
        <begin position="356"/>
        <end position="388"/>
    </location>
</feature>
<keyword evidence="2" id="KW-0677">Repeat</keyword>
<feature type="compositionally biased region" description="Acidic residues" evidence="4">
    <location>
        <begin position="551"/>
        <end position="564"/>
    </location>
</feature>
<dbReference type="InterPro" id="IPR015943">
    <property type="entry name" value="WD40/YVTN_repeat-like_dom_sf"/>
</dbReference>
<dbReference type="InterPro" id="IPR045151">
    <property type="entry name" value="DCAF8"/>
</dbReference>